<feature type="compositionally biased region" description="Polar residues" evidence="1">
    <location>
        <begin position="66"/>
        <end position="82"/>
    </location>
</feature>
<protein>
    <submittedName>
        <fullName evidence="3">Uncharacterized protein</fullName>
    </submittedName>
</protein>
<accession>A0A2S4WLP7</accession>
<keyword evidence="2" id="KW-0812">Transmembrane</keyword>
<evidence type="ECO:0000256" key="2">
    <source>
        <dbReference type="SAM" id="Phobius"/>
    </source>
</evidence>
<feature type="region of interest" description="Disordered" evidence="1">
    <location>
        <begin position="1"/>
        <end position="82"/>
    </location>
</feature>
<dbReference type="Proteomes" id="UP000238274">
    <property type="component" value="Unassembled WGS sequence"/>
</dbReference>
<feature type="transmembrane region" description="Helical" evidence="2">
    <location>
        <begin position="203"/>
        <end position="224"/>
    </location>
</feature>
<dbReference type="AlphaFoldDB" id="A0A2S4WLP7"/>
<evidence type="ECO:0000313" key="4">
    <source>
        <dbReference type="Proteomes" id="UP000238274"/>
    </source>
</evidence>
<dbReference type="VEuPathDB" id="FungiDB:PSHT_00976"/>
<reference evidence="4" key="2">
    <citation type="journal article" date="2018" name="BMC Genomics">
        <title>Genomic insights into host adaptation between the wheat stripe rust pathogen (Puccinia striiformis f. sp. tritici) and the barley stripe rust pathogen (Puccinia striiformis f. sp. hordei).</title>
        <authorList>
            <person name="Xia C."/>
            <person name="Wang M."/>
            <person name="Yin C."/>
            <person name="Cornejo O.E."/>
            <person name="Hulbert S.H."/>
            <person name="Chen X."/>
        </authorList>
    </citation>
    <scope>NUCLEOTIDE SEQUENCE [LARGE SCALE GENOMIC DNA]</scope>
    <source>
        <strain evidence="4">93TX-2</strain>
    </source>
</reference>
<gene>
    <name evidence="3" type="ORF">PSHT_00976</name>
</gene>
<reference evidence="3 4" key="1">
    <citation type="submission" date="2017-12" db="EMBL/GenBank/DDBJ databases">
        <title>Gene loss provides genomic basis for host adaptation in cereal stripe rust fungi.</title>
        <authorList>
            <person name="Xia C."/>
        </authorList>
    </citation>
    <scope>NUCLEOTIDE SEQUENCE [LARGE SCALE GENOMIC DNA]</scope>
    <source>
        <strain evidence="3 4">93TX-2</strain>
    </source>
</reference>
<proteinExistence type="predicted"/>
<dbReference type="VEuPathDB" id="FungiDB:PSTT_07399"/>
<evidence type="ECO:0000256" key="1">
    <source>
        <dbReference type="SAM" id="MobiDB-lite"/>
    </source>
</evidence>
<feature type="transmembrane region" description="Helical" evidence="2">
    <location>
        <begin position="344"/>
        <end position="365"/>
    </location>
</feature>
<sequence>MGFLKKSSSNRRLSLAKLRGGTPGMLPGRASPAPPQIITSTPNRSSGELSEQSKSQAGGALPFPSSHMTLNIPYNQDPSTSHSMHELRRAAGGVVTQNYSTPFHHSLSVHQTHEDSHLLGVHPLHSNDRMKRARRTASHPDLNSSGHISGRPGTPANLAPSAHPSRPNSVTPSMISGIPPVSFKDLAVLYQVVAERRTAFDNLLWQVPATSLTAHAFLFSISLAADTGRFARIASMGLCIVITVLTLHLFTRQLQAEDADHRWLADFEERHQMNIAIVPMEIDGGITEAKLLTDKGKTMNNRELTERIFYFDELDLSYIAQKPAGAGRLGWLAMHRSYPLWSKGMLIIGFLAVVILVLAIVHPNALLGYNCDPHL</sequence>
<dbReference type="OrthoDB" id="2506666at2759"/>
<feature type="transmembrane region" description="Helical" evidence="2">
    <location>
        <begin position="230"/>
        <end position="250"/>
    </location>
</feature>
<organism evidence="3 4">
    <name type="scientific">Puccinia striiformis</name>
    <dbReference type="NCBI Taxonomy" id="27350"/>
    <lineage>
        <taxon>Eukaryota</taxon>
        <taxon>Fungi</taxon>
        <taxon>Dikarya</taxon>
        <taxon>Basidiomycota</taxon>
        <taxon>Pucciniomycotina</taxon>
        <taxon>Pucciniomycetes</taxon>
        <taxon>Pucciniales</taxon>
        <taxon>Pucciniaceae</taxon>
        <taxon>Puccinia</taxon>
    </lineage>
</organism>
<dbReference type="EMBL" id="PKSM01000007">
    <property type="protein sequence ID" value="POW22706.1"/>
    <property type="molecule type" value="Genomic_DNA"/>
</dbReference>
<feature type="compositionally biased region" description="Polar residues" evidence="1">
    <location>
        <begin position="37"/>
        <end position="56"/>
    </location>
</feature>
<reference evidence="4" key="3">
    <citation type="journal article" date="2018" name="Mol. Plant Microbe Interact.">
        <title>Genome sequence resources for the wheat stripe rust pathogen (Puccinia striiformis f. sp. tritici) and the barley stripe rust pathogen (Puccinia striiformis f. sp. hordei).</title>
        <authorList>
            <person name="Xia C."/>
            <person name="Wang M."/>
            <person name="Yin C."/>
            <person name="Cornejo O.E."/>
            <person name="Hulbert S.H."/>
            <person name="Chen X."/>
        </authorList>
    </citation>
    <scope>NUCLEOTIDE SEQUENCE [LARGE SCALE GENOMIC DNA]</scope>
    <source>
        <strain evidence="4">93TX-2</strain>
    </source>
</reference>
<keyword evidence="2" id="KW-1133">Transmembrane helix</keyword>
<feature type="region of interest" description="Disordered" evidence="1">
    <location>
        <begin position="128"/>
        <end position="172"/>
    </location>
</feature>
<name>A0A2S4WLP7_9BASI</name>
<feature type="compositionally biased region" description="Low complexity" evidence="1">
    <location>
        <begin position="1"/>
        <end position="19"/>
    </location>
</feature>
<keyword evidence="4" id="KW-1185">Reference proteome</keyword>
<keyword evidence="2" id="KW-0472">Membrane</keyword>
<evidence type="ECO:0000313" key="3">
    <source>
        <dbReference type="EMBL" id="POW22706.1"/>
    </source>
</evidence>
<comment type="caution">
    <text evidence="3">The sequence shown here is derived from an EMBL/GenBank/DDBJ whole genome shotgun (WGS) entry which is preliminary data.</text>
</comment>